<comment type="similarity">
    <text evidence="1">Belongs to the bacterial reverse transcriptase family.</text>
</comment>
<proteinExistence type="inferred from homology"/>
<evidence type="ECO:0000313" key="4">
    <source>
        <dbReference type="Proteomes" id="UP001597425"/>
    </source>
</evidence>
<gene>
    <name evidence="3" type="ORF">ACFSKX_17265</name>
</gene>
<dbReference type="Proteomes" id="UP001597425">
    <property type="component" value="Unassembled WGS sequence"/>
</dbReference>
<evidence type="ECO:0000313" key="3">
    <source>
        <dbReference type="EMBL" id="MFD2312173.1"/>
    </source>
</evidence>
<dbReference type="EMBL" id="JBHUJD010000031">
    <property type="protein sequence ID" value="MFD2312173.1"/>
    <property type="molecule type" value="Genomic_DNA"/>
</dbReference>
<protein>
    <submittedName>
        <fullName evidence="3">Group II intron maturase-specific domain-containing protein</fullName>
    </submittedName>
</protein>
<sequence length="133" mass="15971">MKPALEAFLVERGLTLSQEKTRIAHINEGFDFLGCSLRKYNGKLLTRPATDKVRAFAEKIRTLIKRGVALPTFQLLIRLNRVLRGWLNYYRPWVSKATFTLIDTPVYQALWWWMRRRHKNRQKHWLYGHYTRP</sequence>
<evidence type="ECO:0000259" key="2">
    <source>
        <dbReference type="Pfam" id="PF08388"/>
    </source>
</evidence>
<dbReference type="SUPFAM" id="SSF56672">
    <property type="entry name" value="DNA/RNA polymerases"/>
    <property type="match status" value="1"/>
</dbReference>
<dbReference type="PANTHER" id="PTHR34047">
    <property type="entry name" value="NUCLEAR INTRON MATURASE 1, MITOCHONDRIAL-RELATED"/>
    <property type="match status" value="1"/>
</dbReference>
<dbReference type="Pfam" id="PF08388">
    <property type="entry name" value="GIIM"/>
    <property type="match status" value="1"/>
</dbReference>
<comment type="caution">
    <text evidence="3">The sequence shown here is derived from an EMBL/GenBank/DDBJ whole genome shotgun (WGS) entry which is preliminary data.</text>
</comment>
<evidence type="ECO:0000256" key="1">
    <source>
        <dbReference type="ARBA" id="ARBA00034120"/>
    </source>
</evidence>
<dbReference type="InterPro" id="IPR013597">
    <property type="entry name" value="Mat_intron_G2"/>
</dbReference>
<reference evidence="4" key="1">
    <citation type="journal article" date="2019" name="Int. J. Syst. Evol. Microbiol.">
        <title>The Global Catalogue of Microorganisms (GCM) 10K type strain sequencing project: providing services to taxonomists for standard genome sequencing and annotation.</title>
        <authorList>
            <consortium name="The Broad Institute Genomics Platform"/>
            <consortium name="The Broad Institute Genome Sequencing Center for Infectious Disease"/>
            <person name="Wu L."/>
            <person name="Ma J."/>
        </authorList>
    </citation>
    <scope>NUCLEOTIDE SEQUENCE [LARGE SCALE GENOMIC DNA]</scope>
    <source>
        <strain evidence="4">KCTC 12848</strain>
    </source>
</reference>
<accession>A0ABW5EF49</accession>
<dbReference type="PANTHER" id="PTHR34047:SF8">
    <property type="entry name" value="PROTEIN YKFC"/>
    <property type="match status" value="1"/>
</dbReference>
<dbReference type="InterPro" id="IPR051083">
    <property type="entry name" value="GrpII_Intron_Splice-Mob/Def"/>
</dbReference>
<keyword evidence="4" id="KW-1185">Reference proteome</keyword>
<name>A0ABW5EF49_9GAMM</name>
<organism evidence="3 4">
    <name type="scientific">Microbulbifer halophilus</name>
    <dbReference type="NCBI Taxonomy" id="453963"/>
    <lineage>
        <taxon>Bacteria</taxon>
        <taxon>Pseudomonadati</taxon>
        <taxon>Pseudomonadota</taxon>
        <taxon>Gammaproteobacteria</taxon>
        <taxon>Cellvibrionales</taxon>
        <taxon>Microbulbiferaceae</taxon>
        <taxon>Microbulbifer</taxon>
    </lineage>
</organism>
<feature type="domain" description="Group II intron maturase-specific" evidence="2">
    <location>
        <begin position="53"/>
        <end position="128"/>
    </location>
</feature>
<dbReference type="InterPro" id="IPR043502">
    <property type="entry name" value="DNA/RNA_pol_sf"/>
</dbReference>
<dbReference type="RefSeq" id="WP_265723358.1">
    <property type="nucleotide sequence ID" value="NZ_JAPIVK010000047.1"/>
</dbReference>